<dbReference type="InParanoid" id="E8N0N8"/>
<dbReference type="eggNOG" id="COG3684">
    <property type="taxonomic scope" value="Bacteria"/>
</dbReference>
<dbReference type="KEGG" id="atm:ANT_03990"/>
<sequence length="315" mass="34539">MKALSIAKFRSFQTCASAHGTFTFLALDHRQNLRRANPRFEDNHELSRFKLEVTAELAPFATGVLLDPEVSAAQAIASGALPGTKGLVVALEATGYTGEPAARRSQILPGWSVEKAKRMGASMVKLLVYYHPESPTAQEIEAFVAQTAVECQRYDLALMLEPLSYPLKGERLSGEEKRRVVIETARRLTAIPGVDLLKAELPQATDDLDMGKLADACAELHEASQAPWILLSAAASFETYLQQTAVACRAGASGIAVGRAVWQEAVALDGSDRLDFLRRIARPRLERLSALCLALARPFTEVYSAEAPFDWYRQY</sequence>
<dbReference type="EC" id="4.1.2.40" evidence="3"/>
<dbReference type="Proteomes" id="UP000008922">
    <property type="component" value="Chromosome"/>
</dbReference>
<dbReference type="AlphaFoldDB" id="E8N0N8"/>
<dbReference type="SMART" id="SM01133">
    <property type="entry name" value="DeoC"/>
    <property type="match status" value="1"/>
</dbReference>
<dbReference type="RefSeq" id="WP_013558829.1">
    <property type="nucleotide sequence ID" value="NC_014960.1"/>
</dbReference>
<reference evidence="3 4" key="1">
    <citation type="submission" date="2010-12" db="EMBL/GenBank/DDBJ databases">
        <title>Whole genome sequence of Anaerolinea thermophila UNI-1.</title>
        <authorList>
            <person name="Narita-Yamada S."/>
            <person name="Kishi E."/>
            <person name="Watanabe Y."/>
            <person name="Takasaki K."/>
            <person name="Ankai A."/>
            <person name="Oguchi A."/>
            <person name="Fukui S."/>
            <person name="Takahashi M."/>
            <person name="Yashiro I."/>
            <person name="Hosoyama A."/>
            <person name="Sekiguchi Y."/>
            <person name="Hanada S."/>
            <person name="Fujita N."/>
        </authorList>
    </citation>
    <scope>NUCLEOTIDE SEQUENCE [LARGE SCALE GENOMIC DNA]</scope>
    <source>
        <strain evidence="4">DSM 14523 / JCM 11388 / NBRC 100420 / UNI-1</strain>
    </source>
</reference>
<evidence type="ECO:0000256" key="2">
    <source>
        <dbReference type="ARBA" id="ARBA00023239"/>
    </source>
</evidence>
<dbReference type="STRING" id="926569.ANT_03990"/>
<name>E8N0N8_ANATU</name>
<dbReference type="EMBL" id="AP012029">
    <property type="protein sequence ID" value="BAJ62433.1"/>
    <property type="molecule type" value="Genomic_DNA"/>
</dbReference>
<dbReference type="InterPro" id="IPR050552">
    <property type="entry name" value="LacD_aldolase"/>
</dbReference>
<dbReference type="SUPFAM" id="SSF51569">
    <property type="entry name" value="Aldolase"/>
    <property type="match status" value="1"/>
</dbReference>
<dbReference type="OrthoDB" id="106309at2"/>
<keyword evidence="2 3" id="KW-0456">Lyase</keyword>
<gene>
    <name evidence="3" type="primary">lacD</name>
    <name evidence="3" type="ordered locus">ANT_03990</name>
</gene>
<organism evidence="3 4">
    <name type="scientific">Anaerolinea thermophila (strain DSM 14523 / JCM 11388 / NBRC 100420 / UNI-1)</name>
    <dbReference type="NCBI Taxonomy" id="926569"/>
    <lineage>
        <taxon>Bacteria</taxon>
        <taxon>Bacillati</taxon>
        <taxon>Chloroflexota</taxon>
        <taxon>Anaerolineae</taxon>
        <taxon>Anaerolineales</taxon>
        <taxon>Anaerolineaceae</taxon>
        <taxon>Anaerolinea</taxon>
    </lineage>
</organism>
<protein>
    <submittedName>
        <fullName evidence="3">Tagatose 1,6-diphosphate aldolase</fullName>
        <ecNumber evidence="3">4.1.2.40</ecNumber>
    </submittedName>
</protein>
<dbReference type="InterPro" id="IPR002915">
    <property type="entry name" value="DeoC/FbaB/LacD_aldolase"/>
</dbReference>
<dbReference type="PANTHER" id="PTHR39340">
    <property type="entry name" value="SULFOFRUCTOSEPHOSPHATE ALDOLASE"/>
    <property type="match status" value="1"/>
</dbReference>
<dbReference type="NCBIfam" id="NF009498">
    <property type="entry name" value="PRK12858.1"/>
    <property type="match status" value="1"/>
</dbReference>
<dbReference type="InterPro" id="IPR013785">
    <property type="entry name" value="Aldolase_TIM"/>
</dbReference>
<keyword evidence="4" id="KW-1185">Reference proteome</keyword>
<evidence type="ECO:0000313" key="3">
    <source>
        <dbReference type="EMBL" id="BAJ62433.1"/>
    </source>
</evidence>
<dbReference type="HOGENOM" id="CLU_058971_0_0_0"/>
<evidence type="ECO:0000313" key="4">
    <source>
        <dbReference type="Proteomes" id="UP000008922"/>
    </source>
</evidence>
<comment type="similarity">
    <text evidence="1">Belongs to the aldolase LacD family.</text>
</comment>
<accession>E8N0N8</accession>
<evidence type="ECO:0000256" key="1">
    <source>
        <dbReference type="ARBA" id="ARBA00008679"/>
    </source>
</evidence>
<dbReference type="Gene3D" id="3.20.20.70">
    <property type="entry name" value="Aldolase class I"/>
    <property type="match status" value="1"/>
</dbReference>
<dbReference type="PANTHER" id="PTHR39340:SF1">
    <property type="entry name" value="SULFOFRUCTOSEPHOSPHATE ALDOLASE"/>
    <property type="match status" value="1"/>
</dbReference>
<dbReference type="GO" id="GO:1902777">
    <property type="term" value="P:6-sulfoquinovose(1-) catabolic process"/>
    <property type="evidence" value="ECO:0007669"/>
    <property type="project" value="TreeGrafter"/>
</dbReference>
<dbReference type="Pfam" id="PF01791">
    <property type="entry name" value="DeoC"/>
    <property type="match status" value="1"/>
</dbReference>
<dbReference type="GO" id="GO:0009025">
    <property type="term" value="F:tagatose-bisphosphate aldolase activity"/>
    <property type="evidence" value="ECO:0007669"/>
    <property type="project" value="UniProtKB-EC"/>
</dbReference>
<proteinExistence type="inferred from homology"/>
<dbReference type="GO" id="GO:0061595">
    <property type="term" value="F:6-deoxy-6-sulfofructose-1-phosphate aldolase activity"/>
    <property type="evidence" value="ECO:0007669"/>
    <property type="project" value="TreeGrafter"/>
</dbReference>